<organism evidence="6 7">
    <name type="scientific">Suilimivivens aceti</name>
    <dbReference type="NCBI Taxonomy" id="2981774"/>
    <lineage>
        <taxon>Bacteria</taxon>
        <taxon>Bacillati</taxon>
        <taxon>Bacillota</taxon>
        <taxon>Clostridia</taxon>
        <taxon>Lachnospirales</taxon>
        <taxon>Lachnospiraceae</taxon>
        <taxon>Suilimivivens</taxon>
    </lineage>
</organism>
<evidence type="ECO:0000256" key="3">
    <source>
        <dbReference type="ARBA" id="ARBA00023082"/>
    </source>
</evidence>
<accession>A0ABT2T4V9</accession>
<dbReference type="EMBL" id="JAOQKJ010000008">
    <property type="protein sequence ID" value="MCU6744911.1"/>
    <property type="molecule type" value="Genomic_DNA"/>
</dbReference>
<dbReference type="InterPro" id="IPR007627">
    <property type="entry name" value="RNA_pol_sigma70_r2"/>
</dbReference>
<proteinExistence type="inferred from homology"/>
<evidence type="ECO:0000313" key="7">
    <source>
        <dbReference type="Proteomes" id="UP001652432"/>
    </source>
</evidence>
<evidence type="ECO:0000313" key="6">
    <source>
        <dbReference type="EMBL" id="MCU6744911.1"/>
    </source>
</evidence>
<dbReference type="InterPro" id="IPR036388">
    <property type="entry name" value="WH-like_DNA-bd_sf"/>
</dbReference>
<dbReference type="SUPFAM" id="SSF88946">
    <property type="entry name" value="Sigma2 domain of RNA polymerase sigma factors"/>
    <property type="match status" value="1"/>
</dbReference>
<dbReference type="InterPro" id="IPR013325">
    <property type="entry name" value="RNA_pol_sigma_r2"/>
</dbReference>
<dbReference type="RefSeq" id="WP_262575030.1">
    <property type="nucleotide sequence ID" value="NZ_JAOQKJ010000008.1"/>
</dbReference>
<keyword evidence="4" id="KW-0804">Transcription</keyword>
<dbReference type="InterPro" id="IPR014284">
    <property type="entry name" value="RNA_pol_sigma-70_dom"/>
</dbReference>
<dbReference type="Gene3D" id="1.10.1740.10">
    <property type="match status" value="1"/>
</dbReference>
<comment type="similarity">
    <text evidence="1">Belongs to the sigma-70 factor family. ECF subfamily.</text>
</comment>
<keyword evidence="2" id="KW-0805">Transcription regulation</keyword>
<reference evidence="6 7" key="1">
    <citation type="journal article" date="2021" name="ISME Commun">
        <title>Automated analysis of genomic sequences facilitates high-throughput and comprehensive description of bacteria.</title>
        <authorList>
            <person name="Hitch T.C.A."/>
        </authorList>
    </citation>
    <scope>NUCLEOTIDE SEQUENCE [LARGE SCALE GENOMIC DNA]</scope>
    <source>
        <strain evidence="6 7">Sanger_18</strain>
    </source>
</reference>
<gene>
    <name evidence="6" type="ORF">OCV77_10440</name>
</gene>
<evidence type="ECO:0000259" key="5">
    <source>
        <dbReference type="Pfam" id="PF04542"/>
    </source>
</evidence>
<sequence length="175" mass="20379">MQGNGSICSKSRLSELIDTYQKLVFSICYKVTEDYFAAEDLSQETFLSVYQKYDTFDGNNEKAWICRIAVNKSIDYVRSSAKRNIPTEDSFFEVMTEGRDGPEEQCVETEIKSGFAQICDSLKPPYDEIARAYYLQEKTVAEIARDRSMNSKTIQTQIYRARDMLKKKYRREDLK</sequence>
<dbReference type="Proteomes" id="UP001652432">
    <property type="component" value="Unassembled WGS sequence"/>
</dbReference>
<evidence type="ECO:0000256" key="4">
    <source>
        <dbReference type="ARBA" id="ARBA00023163"/>
    </source>
</evidence>
<keyword evidence="7" id="KW-1185">Reference proteome</keyword>
<dbReference type="Gene3D" id="1.10.10.10">
    <property type="entry name" value="Winged helix-like DNA-binding domain superfamily/Winged helix DNA-binding domain"/>
    <property type="match status" value="1"/>
</dbReference>
<comment type="caution">
    <text evidence="6">The sequence shown here is derived from an EMBL/GenBank/DDBJ whole genome shotgun (WGS) entry which is preliminary data.</text>
</comment>
<protein>
    <submittedName>
        <fullName evidence="6">Sigma-70 family RNA polymerase sigma factor</fullName>
    </submittedName>
</protein>
<dbReference type="SUPFAM" id="SSF88659">
    <property type="entry name" value="Sigma3 and sigma4 domains of RNA polymerase sigma factors"/>
    <property type="match status" value="1"/>
</dbReference>
<dbReference type="PANTHER" id="PTHR43133:SF60">
    <property type="entry name" value="RNA POLYMERASE SIGMA FACTOR SIGV"/>
    <property type="match status" value="1"/>
</dbReference>
<feature type="domain" description="RNA polymerase sigma-70 region 2" evidence="5">
    <location>
        <begin position="16"/>
        <end position="82"/>
    </location>
</feature>
<evidence type="ECO:0000256" key="2">
    <source>
        <dbReference type="ARBA" id="ARBA00023015"/>
    </source>
</evidence>
<dbReference type="InterPro" id="IPR013324">
    <property type="entry name" value="RNA_pol_sigma_r3/r4-like"/>
</dbReference>
<dbReference type="InterPro" id="IPR039425">
    <property type="entry name" value="RNA_pol_sigma-70-like"/>
</dbReference>
<evidence type="ECO:0000256" key="1">
    <source>
        <dbReference type="ARBA" id="ARBA00010641"/>
    </source>
</evidence>
<dbReference type="Pfam" id="PF04542">
    <property type="entry name" value="Sigma70_r2"/>
    <property type="match status" value="1"/>
</dbReference>
<name>A0ABT2T4V9_9FIRM</name>
<dbReference type="PANTHER" id="PTHR43133">
    <property type="entry name" value="RNA POLYMERASE ECF-TYPE SIGMA FACTO"/>
    <property type="match status" value="1"/>
</dbReference>
<keyword evidence="3" id="KW-0731">Sigma factor</keyword>
<dbReference type="NCBIfam" id="TIGR02937">
    <property type="entry name" value="sigma70-ECF"/>
    <property type="match status" value="1"/>
</dbReference>